<evidence type="ECO:0000313" key="2">
    <source>
        <dbReference type="EMBL" id="QNM83180.1"/>
    </source>
</evidence>
<dbReference type="KEGG" id="ssau:H8M03_02150"/>
<organism evidence="2 3">
    <name type="scientific">Sphingomonas sabuli</name>
    <dbReference type="NCBI Taxonomy" id="2764186"/>
    <lineage>
        <taxon>Bacteria</taxon>
        <taxon>Pseudomonadati</taxon>
        <taxon>Pseudomonadota</taxon>
        <taxon>Alphaproteobacteria</taxon>
        <taxon>Sphingomonadales</taxon>
        <taxon>Sphingomonadaceae</taxon>
        <taxon>Sphingomonas</taxon>
    </lineage>
</organism>
<feature type="transmembrane region" description="Helical" evidence="1">
    <location>
        <begin position="50"/>
        <end position="73"/>
    </location>
</feature>
<reference evidence="2 3" key="1">
    <citation type="submission" date="2020-08" db="EMBL/GenBank/DDBJ databases">
        <title>Sphingomonas sp. sand1-3 16S ribosomal RNA gene Genome sequencing and assembly.</title>
        <authorList>
            <person name="Kang M."/>
        </authorList>
    </citation>
    <scope>NUCLEOTIDE SEQUENCE [LARGE SCALE GENOMIC DNA]</scope>
    <source>
        <strain evidence="3">sand1-3</strain>
    </source>
</reference>
<proteinExistence type="predicted"/>
<feature type="transmembrane region" description="Helical" evidence="1">
    <location>
        <begin position="94"/>
        <end position="113"/>
    </location>
</feature>
<gene>
    <name evidence="2" type="ORF">H8M03_02150</name>
</gene>
<feature type="transmembrane region" description="Helical" evidence="1">
    <location>
        <begin position="16"/>
        <end position="38"/>
    </location>
</feature>
<name>A0A7G9L3I1_9SPHN</name>
<dbReference type="AlphaFoldDB" id="A0A7G9L3I1"/>
<dbReference type="RefSeq" id="WP_187480135.1">
    <property type="nucleotide sequence ID" value="NZ_CP060697.1"/>
</dbReference>
<keyword evidence="1" id="KW-0472">Membrane</keyword>
<dbReference type="EMBL" id="CP060697">
    <property type="protein sequence ID" value="QNM83180.1"/>
    <property type="molecule type" value="Genomic_DNA"/>
</dbReference>
<sequence>MMTARSAANPPKYRKLILQLVSGMIVGALAGYFVFAWLDGQGTMFEDGSRAFAIGVGLVYSLMGLVVALGLIAPGPGAHLLNVEDATEIVEQRGILWPSAIASLLIGLALLVLGVGGEGAMIEPIPAFLLAAVGLGGATAITVATRDRNDEMMRAVSRDSSVLSLTLGGILLSLWGGLAHLGLASWIEPLGLVAGIYALLFFSVLLVAGRRGLLMPR</sequence>
<evidence type="ECO:0000313" key="3">
    <source>
        <dbReference type="Proteomes" id="UP000515861"/>
    </source>
</evidence>
<feature type="transmembrane region" description="Helical" evidence="1">
    <location>
        <begin position="165"/>
        <end position="184"/>
    </location>
</feature>
<keyword evidence="1" id="KW-0812">Transmembrane</keyword>
<dbReference type="Proteomes" id="UP000515861">
    <property type="component" value="Chromosome"/>
</dbReference>
<feature type="transmembrane region" description="Helical" evidence="1">
    <location>
        <begin position="190"/>
        <end position="208"/>
    </location>
</feature>
<evidence type="ECO:0000256" key="1">
    <source>
        <dbReference type="SAM" id="Phobius"/>
    </source>
</evidence>
<accession>A0A7G9L3I1</accession>
<feature type="transmembrane region" description="Helical" evidence="1">
    <location>
        <begin position="125"/>
        <end position="144"/>
    </location>
</feature>
<protein>
    <submittedName>
        <fullName evidence="2">Uncharacterized protein</fullName>
    </submittedName>
</protein>
<keyword evidence="1" id="KW-1133">Transmembrane helix</keyword>
<keyword evidence="3" id="KW-1185">Reference proteome</keyword>